<keyword evidence="5 6" id="KW-0472">Membrane</keyword>
<organism evidence="8">
    <name type="scientific">Solibacter usitatus (strain Ellin6076)</name>
    <dbReference type="NCBI Taxonomy" id="234267"/>
    <lineage>
        <taxon>Bacteria</taxon>
        <taxon>Pseudomonadati</taxon>
        <taxon>Acidobacteriota</taxon>
        <taxon>Terriglobia</taxon>
        <taxon>Bryobacterales</taxon>
        <taxon>Solibacteraceae</taxon>
        <taxon>Candidatus Solibacter</taxon>
    </lineage>
</organism>
<proteinExistence type="inferred from homology"/>
<evidence type="ECO:0000256" key="5">
    <source>
        <dbReference type="ARBA" id="ARBA00023136"/>
    </source>
</evidence>
<feature type="transmembrane region" description="Helical" evidence="6">
    <location>
        <begin position="12"/>
        <end position="34"/>
    </location>
</feature>
<comment type="subcellular location">
    <subcellularLocation>
        <location evidence="1">Membrane</location>
        <topology evidence="1">Multi-pass membrane protein</topology>
    </subcellularLocation>
</comment>
<dbReference type="eggNOG" id="COG0697">
    <property type="taxonomic scope" value="Bacteria"/>
</dbReference>
<protein>
    <recommendedName>
        <fullName evidence="7">EamA domain-containing protein</fullName>
    </recommendedName>
</protein>
<dbReference type="InParanoid" id="Q020J4"/>
<feature type="transmembrane region" description="Helical" evidence="6">
    <location>
        <begin position="105"/>
        <end position="125"/>
    </location>
</feature>
<feature type="transmembrane region" description="Helical" evidence="6">
    <location>
        <begin position="218"/>
        <end position="241"/>
    </location>
</feature>
<dbReference type="InterPro" id="IPR050638">
    <property type="entry name" value="AA-Vitamin_Transporters"/>
</dbReference>
<dbReference type="InterPro" id="IPR037185">
    <property type="entry name" value="EmrE-like"/>
</dbReference>
<feature type="transmembrane region" description="Helical" evidence="6">
    <location>
        <begin position="132"/>
        <end position="152"/>
    </location>
</feature>
<dbReference type="SUPFAM" id="SSF103481">
    <property type="entry name" value="Multidrug resistance efflux transporter EmrE"/>
    <property type="match status" value="2"/>
</dbReference>
<evidence type="ECO:0000256" key="6">
    <source>
        <dbReference type="SAM" id="Phobius"/>
    </source>
</evidence>
<evidence type="ECO:0000256" key="3">
    <source>
        <dbReference type="ARBA" id="ARBA00022692"/>
    </source>
</evidence>
<dbReference type="KEGG" id="sus:Acid_3688"/>
<dbReference type="InterPro" id="IPR000620">
    <property type="entry name" value="EamA_dom"/>
</dbReference>
<evidence type="ECO:0000259" key="7">
    <source>
        <dbReference type="Pfam" id="PF00892"/>
    </source>
</evidence>
<evidence type="ECO:0000256" key="4">
    <source>
        <dbReference type="ARBA" id="ARBA00022989"/>
    </source>
</evidence>
<feature type="domain" description="EamA" evidence="7">
    <location>
        <begin position="16"/>
        <end position="148"/>
    </location>
</feature>
<reference evidence="8" key="1">
    <citation type="submission" date="2006-10" db="EMBL/GenBank/DDBJ databases">
        <title>Complete sequence of Solibacter usitatus Ellin6076.</title>
        <authorList>
            <consortium name="US DOE Joint Genome Institute"/>
            <person name="Copeland A."/>
            <person name="Lucas S."/>
            <person name="Lapidus A."/>
            <person name="Barry K."/>
            <person name="Detter J.C."/>
            <person name="Glavina del Rio T."/>
            <person name="Hammon N."/>
            <person name="Israni S."/>
            <person name="Dalin E."/>
            <person name="Tice H."/>
            <person name="Pitluck S."/>
            <person name="Thompson L.S."/>
            <person name="Brettin T."/>
            <person name="Bruce D."/>
            <person name="Han C."/>
            <person name="Tapia R."/>
            <person name="Gilna P."/>
            <person name="Schmutz J."/>
            <person name="Larimer F."/>
            <person name="Land M."/>
            <person name="Hauser L."/>
            <person name="Kyrpides N."/>
            <person name="Mikhailova N."/>
            <person name="Janssen P.H."/>
            <person name="Kuske C.R."/>
            <person name="Richardson P."/>
        </authorList>
    </citation>
    <scope>NUCLEOTIDE SEQUENCE</scope>
    <source>
        <strain evidence="8">Ellin6076</strain>
    </source>
</reference>
<feature type="domain" description="EamA" evidence="7">
    <location>
        <begin position="161"/>
        <end position="294"/>
    </location>
</feature>
<dbReference type="PANTHER" id="PTHR32322">
    <property type="entry name" value="INNER MEMBRANE TRANSPORTER"/>
    <property type="match status" value="1"/>
</dbReference>
<dbReference type="PANTHER" id="PTHR32322:SF2">
    <property type="entry name" value="EAMA DOMAIN-CONTAINING PROTEIN"/>
    <property type="match status" value="1"/>
</dbReference>
<dbReference type="EMBL" id="CP000473">
    <property type="protein sequence ID" value="ABJ84659.1"/>
    <property type="molecule type" value="Genomic_DNA"/>
</dbReference>
<name>Q020J4_SOLUE</name>
<accession>Q020J4</accession>
<dbReference type="GO" id="GO:0016020">
    <property type="term" value="C:membrane"/>
    <property type="evidence" value="ECO:0007669"/>
    <property type="project" value="UniProtKB-SubCell"/>
</dbReference>
<feature type="transmembrane region" description="Helical" evidence="6">
    <location>
        <begin position="278"/>
        <end position="294"/>
    </location>
</feature>
<dbReference type="Pfam" id="PF00892">
    <property type="entry name" value="EamA"/>
    <property type="match status" value="2"/>
</dbReference>
<dbReference type="HOGENOM" id="CLU_033863_12_1_0"/>
<comment type="similarity">
    <text evidence="2">Belongs to the EamA transporter family.</text>
</comment>
<evidence type="ECO:0000313" key="8">
    <source>
        <dbReference type="EMBL" id="ABJ84659.1"/>
    </source>
</evidence>
<feature type="transmembrane region" description="Helical" evidence="6">
    <location>
        <begin position="192"/>
        <end position="212"/>
    </location>
</feature>
<evidence type="ECO:0000256" key="2">
    <source>
        <dbReference type="ARBA" id="ARBA00007362"/>
    </source>
</evidence>
<evidence type="ECO:0000256" key="1">
    <source>
        <dbReference type="ARBA" id="ARBA00004141"/>
    </source>
</evidence>
<gene>
    <name evidence="8" type="ordered locus">Acid_3688</name>
</gene>
<feature type="transmembrane region" description="Helical" evidence="6">
    <location>
        <begin position="77"/>
        <end position="99"/>
    </location>
</feature>
<feature type="transmembrane region" description="Helical" evidence="6">
    <location>
        <begin position="46"/>
        <end position="65"/>
    </location>
</feature>
<dbReference type="OrthoDB" id="9811486at2"/>
<feature type="transmembrane region" description="Helical" evidence="6">
    <location>
        <begin position="164"/>
        <end position="180"/>
    </location>
</feature>
<keyword evidence="4 6" id="KW-1133">Transmembrane helix</keyword>
<dbReference type="AlphaFoldDB" id="Q020J4"/>
<keyword evidence="3 6" id="KW-0812">Transmembrane</keyword>
<feature type="transmembrane region" description="Helical" evidence="6">
    <location>
        <begin position="253"/>
        <end position="272"/>
    </location>
</feature>
<sequence>MGGEKKQAPPRVVYGWLALLLMLWSSNFIFARFALRELPLGVVLGFRYVFSAALMLPVIALGGGQSRVKHPWNWHDLPGLLTIGLLGLVGNQALFVVGISMTSVAHAGVITALSPVLVLLGSAALGHERISGARIVGLLTAACGVVVLQFSRGAAGAATLKGDAVMLASVVVFAGFNLAAKPYAERAGTVRVNAIAYFAAGLLALPLALWSLSRGAHGSLLAWCGVAYMAAGSSVAGYLIYAYALRHLAASRVSVVVYLQPIVVTLLAIVALGERPGAGFLPAVGLVLAGVWVVERRG</sequence>